<sequence length="74" mass="8306">MLFYSSRNSTGLMKVLDQLLRGYDMRIRPKFHSLKDRIPVEVAVSMHVPSISTISEVNMVSLHGLAQDFIGTAV</sequence>
<proteinExistence type="predicted"/>
<gene>
    <name evidence="1" type="ORF">Ciccas_009923</name>
</gene>
<evidence type="ECO:0000313" key="1">
    <source>
        <dbReference type="EMBL" id="KAL3311497.1"/>
    </source>
</evidence>
<dbReference type="Proteomes" id="UP001626550">
    <property type="component" value="Unassembled WGS sequence"/>
</dbReference>
<evidence type="ECO:0008006" key="3">
    <source>
        <dbReference type="Google" id="ProtNLM"/>
    </source>
</evidence>
<protein>
    <recommendedName>
        <fullName evidence="3">Neurotransmitter-gated ion-channel ligand-binding domain-containing protein</fullName>
    </recommendedName>
</protein>
<dbReference type="Gene3D" id="2.70.170.10">
    <property type="entry name" value="Neurotransmitter-gated ion-channel ligand-binding domain"/>
    <property type="match status" value="1"/>
</dbReference>
<dbReference type="InterPro" id="IPR036734">
    <property type="entry name" value="Neur_chan_lig-bd_sf"/>
</dbReference>
<name>A0ABD2PX59_9PLAT</name>
<keyword evidence="2" id="KW-1185">Reference proteome</keyword>
<dbReference type="EMBL" id="JBJKFK010002188">
    <property type="protein sequence ID" value="KAL3311497.1"/>
    <property type="molecule type" value="Genomic_DNA"/>
</dbReference>
<organism evidence="1 2">
    <name type="scientific">Cichlidogyrus casuarinus</name>
    <dbReference type="NCBI Taxonomy" id="1844966"/>
    <lineage>
        <taxon>Eukaryota</taxon>
        <taxon>Metazoa</taxon>
        <taxon>Spiralia</taxon>
        <taxon>Lophotrochozoa</taxon>
        <taxon>Platyhelminthes</taxon>
        <taxon>Monogenea</taxon>
        <taxon>Monopisthocotylea</taxon>
        <taxon>Dactylogyridea</taxon>
        <taxon>Ancyrocephalidae</taxon>
        <taxon>Cichlidogyrus</taxon>
    </lineage>
</organism>
<evidence type="ECO:0000313" key="2">
    <source>
        <dbReference type="Proteomes" id="UP001626550"/>
    </source>
</evidence>
<dbReference type="AlphaFoldDB" id="A0ABD2PX59"/>
<accession>A0ABD2PX59</accession>
<comment type="caution">
    <text evidence="1">The sequence shown here is derived from an EMBL/GenBank/DDBJ whole genome shotgun (WGS) entry which is preliminary data.</text>
</comment>
<reference evidence="1 2" key="1">
    <citation type="submission" date="2024-11" db="EMBL/GenBank/DDBJ databases">
        <title>Adaptive evolution of stress response genes in parasites aligns with host niche diversity.</title>
        <authorList>
            <person name="Hahn C."/>
            <person name="Resl P."/>
        </authorList>
    </citation>
    <scope>NUCLEOTIDE SEQUENCE [LARGE SCALE GENOMIC DNA]</scope>
    <source>
        <strain evidence="1">EGGRZ-B1_66</strain>
        <tissue evidence="1">Body</tissue>
    </source>
</reference>
<dbReference type="SUPFAM" id="SSF63712">
    <property type="entry name" value="Nicotinic receptor ligand binding domain-like"/>
    <property type="match status" value="1"/>
</dbReference>